<evidence type="ECO:0000256" key="8">
    <source>
        <dbReference type="ARBA" id="ARBA00023242"/>
    </source>
</evidence>
<dbReference type="InterPro" id="IPR036775">
    <property type="entry name" value="DNA_pol_Y-fam_lit_finger_sf"/>
</dbReference>
<dbReference type="SUPFAM" id="SSF100879">
    <property type="entry name" value="Lesion bypass DNA polymerase (Y-family), little finger domain"/>
    <property type="match status" value="1"/>
</dbReference>
<dbReference type="VEuPathDB" id="FungiDB:PDIP_17780"/>
<gene>
    <name evidence="12" type="ORF">Pdw03_0280</name>
</gene>
<dbReference type="SUPFAM" id="SSF56672">
    <property type="entry name" value="DNA/RNA polymerases"/>
    <property type="match status" value="1"/>
</dbReference>
<dbReference type="GO" id="GO:0005634">
    <property type="term" value="C:nucleus"/>
    <property type="evidence" value="ECO:0007669"/>
    <property type="project" value="UniProtKB-SubCell"/>
</dbReference>
<dbReference type="Pfam" id="PF00817">
    <property type="entry name" value="IMS"/>
    <property type="match status" value="1"/>
</dbReference>
<evidence type="ECO:0000259" key="10">
    <source>
        <dbReference type="PROSITE" id="PS50173"/>
    </source>
</evidence>
<dbReference type="Gene3D" id="3.40.1170.60">
    <property type="match status" value="1"/>
</dbReference>
<evidence type="ECO:0000256" key="5">
    <source>
        <dbReference type="ARBA" id="ARBA00022771"/>
    </source>
</evidence>
<evidence type="ECO:0000256" key="6">
    <source>
        <dbReference type="ARBA" id="ARBA00022833"/>
    </source>
</evidence>
<name>A0A7T7BMM5_PENDI</name>
<evidence type="ECO:0000313" key="12">
    <source>
        <dbReference type="EMBL" id="QQK45382.1"/>
    </source>
</evidence>
<dbReference type="EMBL" id="CP060777">
    <property type="protein sequence ID" value="QQK45382.1"/>
    <property type="molecule type" value="Genomic_DNA"/>
</dbReference>
<dbReference type="GO" id="GO:0035861">
    <property type="term" value="C:site of double-strand break"/>
    <property type="evidence" value="ECO:0007669"/>
    <property type="project" value="TreeGrafter"/>
</dbReference>
<keyword evidence="5" id="KW-0863">Zinc-finger</keyword>
<dbReference type="GO" id="GO:0003887">
    <property type="term" value="F:DNA-directed DNA polymerase activity"/>
    <property type="evidence" value="ECO:0007669"/>
    <property type="project" value="TreeGrafter"/>
</dbReference>
<dbReference type="InterPro" id="IPR043502">
    <property type="entry name" value="DNA/RNA_pol_sf"/>
</dbReference>
<dbReference type="OMA" id="QVEQIRC"/>
<dbReference type="FunFam" id="1.10.150.20:FF:000014">
    <property type="entry name" value="Polymerase (DNA directed), eta"/>
    <property type="match status" value="1"/>
</dbReference>
<dbReference type="GO" id="GO:0006281">
    <property type="term" value="P:DNA repair"/>
    <property type="evidence" value="ECO:0007669"/>
    <property type="project" value="UniProtKB-KW"/>
</dbReference>
<keyword evidence="6" id="KW-0862">Zinc</keyword>
<comment type="subcellular location">
    <subcellularLocation>
        <location evidence="1">Nucleus</location>
    </subcellularLocation>
</comment>
<evidence type="ECO:0000259" key="11">
    <source>
        <dbReference type="PROSITE" id="PS51907"/>
    </source>
</evidence>
<dbReference type="GO" id="GO:0009314">
    <property type="term" value="P:response to radiation"/>
    <property type="evidence" value="ECO:0007669"/>
    <property type="project" value="TreeGrafter"/>
</dbReference>
<dbReference type="Pfam" id="PF21704">
    <property type="entry name" value="POLH-Rev1_HhH"/>
    <property type="match status" value="1"/>
</dbReference>
<dbReference type="GO" id="GO:0003684">
    <property type="term" value="F:damaged DNA binding"/>
    <property type="evidence" value="ECO:0007669"/>
    <property type="project" value="InterPro"/>
</dbReference>
<keyword evidence="7" id="KW-0234">DNA repair</keyword>
<evidence type="ECO:0000256" key="1">
    <source>
        <dbReference type="ARBA" id="ARBA00004123"/>
    </source>
</evidence>
<dbReference type="InterPro" id="IPR043128">
    <property type="entry name" value="Rev_trsase/Diguanyl_cyclase"/>
</dbReference>
<dbReference type="PIRSF" id="PIRSF036603">
    <property type="entry name" value="DPol_eta"/>
    <property type="match status" value="1"/>
</dbReference>
<dbReference type="RefSeq" id="XP_014537469.1">
    <property type="nucleotide sequence ID" value="XM_014681983.1"/>
</dbReference>
<dbReference type="Pfam" id="PF18439">
    <property type="entry name" value="zf_UBZ"/>
    <property type="match status" value="1"/>
</dbReference>
<keyword evidence="8" id="KW-0539">Nucleus</keyword>
<feature type="domain" description="UBZ3-type" evidence="11">
    <location>
        <begin position="536"/>
        <end position="570"/>
    </location>
</feature>
<dbReference type="Gene3D" id="3.30.70.270">
    <property type="match status" value="1"/>
</dbReference>
<dbReference type="InterPro" id="IPR041298">
    <property type="entry name" value="UBZ3"/>
</dbReference>
<evidence type="ECO:0000256" key="7">
    <source>
        <dbReference type="ARBA" id="ARBA00023204"/>
    </source>
</evidence>
<keyword evidence="4" id="KW-0227">DNA damage</keyword>
<dbReference type="KEGG" id="pdp:PDIP_17780"/>
<dbReference type="Gene3D" id="3.30.1490.100">
    <property type="entry name" value="DNA polymerase, Y-family, little finger domain"/>
    <property type="match status" value="1"/>
</dbReference>
<dbReference type="PANTHER" id="PTHR45873:SF1">
    <property type="entry name" value="DNA POLYMERASE ETA"/>
    <property type="match status" value="1"/>
</dbReference>
<dbReference type="GO" id="GO:0008270">
    <property type="term" value="F:zinc ion binding"/>
    <property type="evidence" value="ECO:0007669"/>
    <property type="project" value="UniProtKB-KW"/>
</dbReference>
<evidence type="ECO:0000256" key="2">
    <source>
        <dbReference type="ARBA" id="ARBA00022679"/>
    </source>
</evidence>
<dbReference type="InterPro" id="IPR017961">
    <property type="entry name" value="DNA_pol_Y-fam_little_finger"/>
</dbReference>
<reference evidence="12 13" key="1">
    <citation type="submission" date="2020-08" db="EMBL/GenBank/DDBJ databases">
        <title>The completed genome sequence of the pathogenic ascomycete fungus Penicillium digitatum.</title>
        <authorList>
            <person name="Wang M."/>
        </authorList>
    </citation>
    <scope>NUCLEOTIDE SEQUENCE [LARGE SCALE GENOMIC DNA]</scope>
    <source>
        <strain evidence="12 13">PdW03</strain>
    </source>
</reference>
<dbReference type="InterPro" id="IPR001126">
    <property type="entry name" value="UmuC"/>
</dbReference>
<protein>
    <recommendedName>
        <fullName evidence="9">DNA polymerase eta</fullName>
    </recommendedName>
</protein>
<dbReference type="PANTHER" id="PTHR45873">
    <property type="entry name" value="DNA POLYMERASE ETA"/>
    <property type="match status" value="1"/>
</dbReference>
<dbReference type="Pfam" id="PF11799">
    <property type="entry name" value="IMS_C"/>
    <property type="match status" value="1"/>
</dbReference>
<proteinExistence type="predicted"/>
<dbReference type="GeneID" id="26230101"/>
<evidence type="ECO:0000256" key="3">
    <source>
        <dbReference type="ARBA" id="ARBA00022723"/>
    </source>
</evidence>
<accession>A0A7T7BMM5</accession>
<dbReference type="GO" id="GO:0042276">
    <property type="term" value="P:error-prone translesion synthesis"/>
    <property type="evidence" value="ECO:0007669"/>
    <property type="project" value="TreeGrafter"/>
</dbReference>
<sequence>MEDDHITSHFTRRDLSLLAQSSPKSALRVITLIDYDCFYAQCESVRLGISSDVPLGVQQWEAIIALNYPARANGLARGISVEEARVKCPNLILQHVPTWREGCASWAYRPVSTIMPGTDKAALGPYRLESRKGLELIKSTLPHSPPQKIEKASVDEMYLDLSAQVHSILLQRYPALLDVESSSKDEMLPLPRTSVLNWHADAVFGADAEDDHFDWDDIALNIGSEIVDNIRREIFKHMRYTCSAGIARNKMLAKLASGYNKPNHQTVILRRGTREFLSTHKFTKIRGLGGLLGTQISEKFNTKMVSELLAIPLSQMKEEMGLEVGAWVFNVIRGEEQSEVNPRMHVQSMLSAKTFVPKIVSIDQAAKWLRIFVADLLGRLDELGSENHRISPTIITLNHHIEGRFGPTRSKQTSVPSSTLITEKMLFNLALGLLTQIVAEEKSWPCRSISLRIAGFQSAPKSNTLISSYFMTNDQFTSLGLSKTSKEDSRKQQTVESLPRVYEGDQISSGESESLFEAESSSSSLMDSESHSPHGSELALYSCPHCNSSIPAAEVLEHLDWHVALELSNVDESRG</sequence>
<feature type="domain" description="UmuC" evidence="10">
    <location>
        <begin position="30"/>
        <end position="289"/>
    </location>
</feature>
<dbReference type="GO" id="GO:0005657">
    <property type="term" value="C:replication fork"/>
    <property type="evidence" value="ECO:0007669"/>
    <property type="project" value="TreeGrafter"/>
</dbReference>
<organism evidence="12 13">
    <name type="scientific">Penicillium digitatum</name>
    <name type="common">Green mold</name>
    <dbReference type="NCBI Taxonomy" id="36651"/>
    <lineage>
        <taxon>Eukaryota</taxon>
        <taxon>Fungi</taxon>
        <taxon>Dikarya</taxon>
        <taxon>Ascomycota</taxon>
        <taxon>Pezizomycotina</taxon>
        <taxon>Eurotiomycetes</taxon>
        <taxon>Eurotiomycetidae</taxon>
        <taxon>Eurotiales</taxon>
        <taxon>Aspergillaceae</taxon>
        <taxon>Penicillium</taxon>
    </lineage>
</organism>
<keyword evidence="2" id="KW-0808">Transferase</keyword>
<keyword evidence="3" id="KW-0479">Metal-binding</keyword>
<dbReference type="InterPro" id="IPR052230">
    <property type="entry name" value="DNA_polymerase_eta"/>
</dbReference>
<dbReference type="FunFam" id="3.40.1170.60:FF:000008">
    <property type="entry name" value="DNA polymerase eta subunit"/>
    <property type="match status" value="1"/>
</dbReference>
<dbReference type="Gene3D" id="1.10.150.20">
    <property type="entry name" value="5' to 3' exonuclease, C-terminal subdomain"/>
    <property type="match status" value="1"/>
</dbReference>
<dbReference type="GO" id="GO:0007064">
    <property type="term" value="P:mitotic sister chromatid cohesion"/>
    <property type="evidence" value="ECO:0007669"/>
    <property type="project" value="UniProtKB-ARBA"/>
</dbReference>
<dbReference type="Proteomes" id="UP000595662">
    <property type="component" value="Chromosome 4"/>
</dbReference>
<dbReference type="AlphaFoldDB" id="A0A7T7BMM5"/>
<evidence type="ECO:0000256" key="4">
    <source>
        <dbReference type="ARBA" id="ARBA00022763"/>
    </source>
</evidence>
<evidence type="ECO:0000256" key="9">
    <source>
        <dbReference type="ARBA" id="ARBA00044975"/>
    </source>
</evidence>
<dbReference type="PROSITE" id="PS50173">
    <property type="entry name" value="UMUC"/>
    <property type="match status" value="1"/>
</dbReference>
<dbReference type="GO" id="GO:0070987">
    <property type="term" value="P:error-free translesion synthesis"/>
    <property type="evidence" value="ECO:0007669"/>
    <property type="project" value="UniProtKB-ARBA"/>
</dbReference>
<evidence type="ECO:0000313" key="13">
    <source>
        <dbReference type="Proteomes" id="UP000595662"/>
    </source>
</evidence>
<dbReference type="PROSITE" id="PS51907">
    <property type="entry name" value="ZF_UBZ3"/>
    <property type="match status" value="1"/>
</dbReference>